<protein>
    <recommendedName>
        <fullName evidence="2 7">peptidylprolyl isomerase</fullName>
        <ecNumber evidence="2 7">5.2.1.8</ecNumber>
    </recommendedName>
</protein>
<feature type="repeat" description="TPR" evidence="8">
    <location>
        <begin position="352"/>
        <end position="385"/>
    </location>
</feature>
<reference evidence="11" key="1">
    <citation type="submission" date="2018-03" db="EMBL/GenBank/DDBJ databases">
        <title>The relapsing fever spirochete Borrelia turicatae persists in the highly oxidative environment of its soft-bodied tick vector.</title>
        <authorList>
            <person name="Bourret T.J."/>
            <person name="Boyle W.K."/>
            <person name="Valenzuela J.G."/>
            <person name="Oliveira F."/>
            <person name="Lopez J.E."/>
        </authorList>
    </citation>
    <scope>NUCLEOTIDE SEQUENCE</scope>
    <source>
        <strain evidence="11">Kansas strain/isolate</strain>
        <tissue evidence="11">Salivary glands</tissue>
    </source>
</reference>
<evidence type="ECO:0000256" key="7">
    <source>
        <dbReference type="PROSITE-ProRule" id="PRU00277"/>
    </source>
</evidence>
<dbReference type="InterPro" id="IPR046357">
    <property type="entry name" value="PPIase_dom_sf"/>
</dbReference>
<evidence type="ECO:0000256" key="6">
    <source>
        <dbReference type="ARBA" id="ARBA00023235"/>
    </source>
</evidence>
<dbReference type="GO" id="GO:0003755">
    <property type="term" value="F:peptidyl-prolyl cis-trans isomerase activity"/>
    <property type="evidence" value="ECO:0007669"/>
    <property type="project" value="UniProtKB-KW"/>
</dbReference>
<keyword evidence="6 7" id="KW-0413">Isomerase</keyword>
<dbReference type="SUPFAM" id="SSF48452">
    <property type="entry name" value="TPR-like"/>
    <property type="match status" value="1"/>
</dbReference>
<dbReference type="InterPro" id="IPR019734">
    <property type="entry name" value="TPR_rpt"/>
</dbReference>
<dbReference type="FunFam" id="1.25.40.10:FF:000008">
    <property type="entry name" value="Peptidylprolyl isomerase"/>
    <property type="match status" value="1"/>
</dbReference>
<dbReference type="SUPFAM" id="SSF54534">
    <property type="entry name" value="FKBP-like"/>
    <property type="match status" value="2"/>
</dbReference>
<evidence type="ECO:0000259" key="10">
    <source>
        <dbReference type="PROSITE" id="PS50059"/>
    </source>
</evidence>
<keyword evidence="4 8" id="KW-0802">TPR repeat</keyword>
<feature type="compositionally biased region" description="Basic and acidic residues" evidence="9">
    <location>
        <begin position="420"/>
        <end position="429"/>
    </location>
</feature>
<evidence type="ECO:0000256" key="3">
    <source>
        <dbReference type="ARBA" id="ARBA00022737"/>
    </source>
</evidence>
<feature type="region of interest" description="Disordered" evidence="9">
    <location>
        <begin position="420"/>
        <end position="469"/>
    </location>
</feature>
<feature type="region of interest" description="Disordered" evidence="9">
    <location>
        <begin position="1"/>
        <end position="27"/>
    </location>
</feature>
<dbReference type="PROSITE" id="PS50059">
    <property type="entry name" value="FKBP_PPIASE"/>
    <property type="match status" value="2"/>
</dbReference>
<dbReference type="EC" id="5.2.1.8" evidence="2 7"/>
<dbReference type="InterPro" id="IPR011990">
    <property type="entry name" value="TPR-like_helical_dom_sf"/>
</dbReference>
<organism evidence="11">
    <name type="scientific">Ornithodoros turicata</name>
    <dbReference type="NCBI Taxonomy" id="34597"/>
    <lineage>
        <taxon>Eukaryota</taxon>
        <taxon>Metazoa</taxon>
        <taxon>Ecdysozoa</taxon>
        <taxon>Arthropoda</taxon>
        <taxon>Chelicerata</taxon>
        <taxon>Arachnida</taxon>
        <taxon>Acari</taxon>
        <taxon>Parasitiformes</taxon>
        <taxon>Ixodida</taxon>
        <taxon>Ixodoidea</taxon>
        <taxon>Argasidae</taxon>
        <taxon>Ornithodorinae</taxon>
        <taxon>Ornithodoros</taxon>
    </lineage>
</organism>
<evidence type="ECO:0000256" key="1">
    <source>
        <dbReference type="ARBA" id="ARBA00000971"/>
    </source>
</evidence>
<keyword evidence="5 7" id="KW-0697">Rotamase</keyword>
<comment type="catalytic activity">
    <reaction evidence="1 7">
        <text>[protein]-peptidylproline (omega=180) = [protein]-peptidylproline (omega=0)</text>
        <dbReference type="Rhea" id="RHEA:16237"/>
        <dbReference type="Rhea" id="RHEA-COMP:10747"/>
        <dbReference type="Rhea" id="RHEA-COMP:10748"/>
        <dbReference type="ChEBI" id="CHEBI:83833"/>
        <dbReference type="ChEBI" id="CHEBI:83834"/>
        <dbReference type="EC" id="5.2.1.8"/>
    </reaction>
</comment>
<sequence length="469" mass="52352">MTPGEDQKASEMTSVEENSNALDITPNKDGGVLKTIIKPGVGEETPQKSNTVFVHYTGKLLDGTVFDTSRARNEEFKFVLGTGSVIKGWDIGVATMKKGEICRLTCKPEYAYGENGSPPKIPPNSTLVFDVELIDWELEDVSPANDGSIKRRIITAGELYTTPKQHATVTVHVKGEYNQRIFDDRELEFIVAEASEYNLVKGVELAIQKMKKGEKSLFRITSKFAFGSEGHKEWDIPPNATVDYIIHLKSFENAKEAWDMDVDEKIEQSGICKSKGTNFLKAGKYELALQYYKRAVDLLEHEENLEGEKKEKRDALMLANYLNTALCHLKVDNFHDTIAACTSALALDPKNEKALFRRGQAYVGTKEFDVALKDFEQVLKVDANNKAARNQLSICQTKLSQELQREKQFYKSIFDKMAARSKAESRSDAPIETGVWNNGQAEEPSPPEEAKMETEVEAEPSKAEAVASA</sequence>
<dbReference type="FunFam" id="3.10.50.40:FF:000006">
    <property type="entry name" value="Peptidyl-prolyl cis-trans isomerase"/>
    <property type="match status" value="1"/>
</dbReference>
<feature type="domain" description="PPIase FKBP-type" evidence="10">
    <location>
        <begin position="166"/>
        <end position="252"/>
    </location>
</feature>
<accession>A0A2R5LG15</accession>
<feature type="domain" description="PPIase FKBP-type" evidence="10">
    <location>
        <begin position="49"/>
        <end position="137"/>
    </location>
</feature>
<dbReference type="PANTHER" id="PTHR46512:SF9">
    <property type="entry name" value="PEPTIDYLPROLYL ISOMERASE"/>
    <property type="match status" value="1"/>
</dbReference>
<dbReference type="InterPro" id="IPR001179">
    <property type="entry name" value="PPIase_FKBP_dom"/>
</dbReference>
<dbReference type="PANTHER" id="PTHR46512">
    <property type="entry name" value="PEPTIDYLPROLYL ISOMERASE"/>
    <property type="match status" value="1"/>
</dbReference>
<dbReference type="FunFam" id="3.10.50.40:FF:000013">
    <property type="entry name" value="Peptidylprolyl isomerase"/>
    <property type="match status" value="1"/>
</dbReference>
<dbReference type="Gene3D" id="1.25.40.10">
    <property type="entry name" value="Tetratricopeptide repeat domain"/>
    <property type="match status" value="1"/>
</dbReference>
<feature type="compositionally biased region" description="Polar residues" evidence="9">
    <location>
        <begin position="10"/>
        <end position="22"/>
    </location>
</feature>
<feature type="compositionally biased region" description="Basic and acidic residues" evidence="9">
    <location>
        <begin position="448"/>
        <end position="462"/>
    </location>
</feature>
<dbReference type="SMART" id="SM00028">
    <property type="entry name" value="TPR"/>
    <property type="match status" value="3"/>
</dbReference>
<evidence type="ECO:0000256" key="4">
    <source>
        <dbReference type="ARBA" id="ARBA00022803"/>
    </source>
</evidence>
<feature type="repeat" description="TPR" evidence="8">
    <location>
        <begin position="269"/>
        <end position="302"/>
    </location>
</feature>
<proteinExistence type="predicted"/>
<dbReference type="EMBL" id="GGLE01004334">
    <property type="protein sequence ID" value="MBY08460.1"/>
    <property type="molecule type" value="Transcribed_RNA"/>
</dbReference>
<dbReference type="AlphaFoldDB" id="A0A2R5LG15"/>
<dbReference type="InterPro" id="IPR050754">
    <property type="entry name" value="FKBP4/5/8-like"/>
</dbReference>
<dbReference type="Pfam" id="PF13181">
    <property type="entry name" value="TPR_8"/>
    <property type="match status" value="1"/>
</dbReference>
<evidence type="ECO:0000256" key="2">
    <source>
        <dbReference type="ARBA" id="ARBA00013194"/>
    </source>
</evidence>
<dbReference type="PROSITE" id="PS50005">
    <property type="entry name" value="TPR"/>
    <property type="match status" value="2"/>
</dbReference>
<evidence type="ECO:0000313" key="11">
    <source>
        <dbReference type="EMBL" id="MBY08460.1"/>
    </source>
</evidence>
<evidence type="ECO:0000256" key="5">
    <source>
        <dbReference type="ARBA" id="ARBA00023110"/>
    </source>
</evidence>
<name>A0A2R5LG15_9ACAR</name>
<evidence type="ECO:0000256" key="9">
    <source>
        <dbReference type="SAM" id="MobiDB-lite"/>
    </source>
</evidence>
<dbReference type="Gene3D" id="3.10.50.40">
    <property type="match status" value="2"/>
</dbReference>
<dbReference type="Pfam" id="PF00254">
    <property type="entry name" value="FKBP_C"/>
    <property type="match status" value="2"/>
</dbReference>
<keyword evidence="3" id="KW-0677">Repeat</keyword>
<evidence type="ECO:0000256" key="8">
    <source>
        <dbReference type="PROSITE-ProRule" id="PRU00339"/>
    </source>
</evidence>